<dbReference type="Proteomes" id="UP000279601">
    <property type="component" value="Segment"/>
</dbReference>
<evidence type="ECO:0000256" key="1">
    <source>
        <dbReference type="ARBA" id="ARBA00022612"/>
    </source>
</evidence>
<keyword evidence="3" id="KW-0067">ATP-binding</keyword>
<dbReference type="InterPro" id="IPR027417">
    <property type="entry name" value="P-loop_NTPase"/>
</dbReference>
<accession>A0A1D3RKT6</accession>
<name>A0A1D3RKT6_9CAUD</name>
<dbReference type="KEGG" id="vg:65109317"/>
<feature type="domain" description="Terminase large subunit gp17-like C-terminal" evidence="5">
    <location>
        <begin position="149"/>
        <end position="321"/>
    </location>
</feature>
<dbReference type="Gene3D" id="3.40.50.300">
    <property type="entry name" value="P-loop containing nucleotide triphosphate hydrolases"/>
    <property type="match status" value="1"/>
</dbReference>
<keyword evidence="7" id="KW-1185">Reference proteome</keyword>
<dbReference type="GeneID" id="65109317"/>
<evidence type="ECO:0000313" key="6">
    <source>
        <dbReference type="EMBL" id="SCN45862.1"/>
    </source>
</evidence>
<sequence length="360" mass="41031">MIYIDECAFIPNFIDAWLAIQPVISSGRRSKIIITTTPNGLNHFYDIWDAALSGKSGFEPYTAIWNSVKERLYNDQDMFDDGWQWSSQTISASSLEQFKQEHCAEFHGTSGTLISGMKLANMDWTEVTPDNHGFYKFKEAQPERKYIAALDCSEGRGQDYHALHIIDITEPQWEQVGVLHSNSISHLILPDIVHKYLMEYNEAPVYIELNSTGVSVAKSLYMDLEYENVICDSMVDLGMKQTKRTKAIGCSTLKDLIEKDKLIIHHKATVQEFRTFSEKGVSWAAEEGYHDDLIMGLVIFAWLTTQTKFADYADKDDLRLASEVFRNELEDMNDDYAPVVLVDDGRDVTDYTPTHGVSFI</sequence>
<evidence type="ECO:0000256" key="4">
    <source>
        <dbReference type="ARBA" id="ARBA00023219"/>
    </source>
</evidence>
<reference evidence="7" key="1">
    <citation type="submission" date="2016-09" db="EMBL/GenBank/DDBJ databases">
        <authorList>
            <person name="Kajsik M."/>
        </authorList>
    </citation>
    <scope>NUCLEOTIDE SEQUENCE [LARGE SCALE GENOMIC DNA]</scope>
</reference>
<dbReference type="EMBL" id="LT614807">
    <property type="protein sequence ID" value="SCN45862.1"/>
    <property type="molecule type" value="Genomic_DNA"/>
</dbReference>
<keyword evidence="4" id="KW-0231">Viral genome packaging</keyword>
<dbReference type="Gene3D" id="3.30.420.240">
    <property type="match status" value="1"/>
</dbReference>
<evidence type="ECO:0000313" key="7">
    <source>
        <dbReference type="Proteomes" id="UP000279601"/>
    </source>
</evidence>
<organism evidence="6 7">
    <name type="scientific">Cronobacter phage Pet-CM3-4</name>
    <dbReference type="NCBI Taxonomy" id="1892569"/>
    <lineage>
        <taxon>Viruses</taxon>
        <taxon>Duplodnaviria</taxon>
        <taxon>Heunggongvirae</taxon>
        <taxon>Uroviricota</taxon>
        <taxon>Caudoviricetes</taxon>
        <taxon>Pantevenvirales</taxon>
        <taxon>Straboviridae</taxon>
        <taxon>Tevenvirinae</taxon>
        <taxon>Karamvirus</taxon>
        <taxon>Karamvirus petcm34</taxon>
    </lineage>
</organism>
<dbReference type="GO" id="GO:0005524">
    <property type="term" value="F:ATP binding"/>
    <property type="evidence" value="ECO:0007669"/>
    <property type="project" value="UniProtKB-KW"/>
</dbReference>
<keyword evidence="2" id="KW-0547">Nucleotide-binding</keyword>
<evidence type="ECO:0000256" key="2">
    <source>
        <dbReference type="ARBA" id="ARBA00022741"/>
    </source>
</evidence>
<dbReference type="InterPro" id="IPR035421">
    <property type="entry name" value="Terminase_6C"/>
</dbReference>
<dbReference type="RefSeq" id="YP_010091784.1">
    <property type="nucleotide sequence ID" value="NC_055726.1"/>
</dbReference>
<evidence type="ECO:0000256" key="3">
    <source>
        <dbReference type="ARBA" id="ARBA00022840"/>
    </source>
</evidence>
<protein>
    <submittedName>
        <fullName evidence="6">Phage terminase, large subunit</fullName>
    </submittedName>
</protein>
<evidence type="ECO:0000259" key="5">
    <source>
        <dbReference type="Pfam" id="PF17289"/>
    </source>
</evidence>
<dbReference type="Pfam" id="PF03237">
    <property type="entry name" value="Terminase_6N"/>
    <property type="match status" value="1"/>
</dbReference>
<keyword evidence="1" id="KW-1188">Viral release from host cell</keyword>
<proteinExistence type="predicted"/>
<dbReference type="Pfam" id="PF17289">
    <property type="entry name" value="Terminase_6C"/>
    <property type="match status" value="1"/>
</dbReference>